<reference evidence="3" key="1">
    <citation type="submission" date="2020-08" db="EMBL/GenBank/DDBJ databases">
        <title>Genome sequencing and assembly of the red palm weevil Rhynchophorus ferrugineus.</title>
        <authorList>
            <person name="Dias G.B."/>
            <person name="Bergman C.M."/>
            <person name="Manee M."/>
        </authorList>
    </citation>
    <scope>NUCLEOTIDE SEQUENCE</scope>
    <source>
        <strain evidence="3">AA-2017</strain>
        <tissue evidence="3">Whole larva</tissue>
    </source>
</reference>
<organism evidence="3 4">
    <name type="scientific">Rhynchophorus ferrugineus</name>
    <name type="common">Red palm weevil</name>
    <name type="synonym">Curculio ferrugineus</name>
    <dbReference type="NCBI Taxonomy" id="354439"/>
    <lineage>
        <taxon>Eukaryota</taxon>
        <taxon>Metazoa</taxon>
        <taxon>Ecdysozoa</taxon>
        <taxon>Arthropoda</taxon>
        <taxon>Hexapoda</taxon>
        <taxon>Insecta</taxon>
        <taxon>Pterygota</taxon>
        <taxon>Neoptera</taxon>
        <taxon>Endopterygota</taxon>
        <taxon>Coleoptera</taxon>
        <taxon>Polyphaga</taxon>
        <taxon>Cucujiformia</taxon>
        <taxon>Curculionidae</taxon>
        <taxon>Dryophthorinae</taxon>
        <taxon>Rhynchophorus</taxon>
    </lineage>
</organism>
<comment type="caution">
    <text evidence="3">The sequence shown here is derived from an EMBL/GenBank/DDBJ whole genome shotgun (WGS) entry which is preliminary data.</text>
</comment>
<evidence type="ECO:0000313" key="2">
    <source>
        <dbReference type="EMBL" id="KAF7263301.1"/>
    </source>
</evidence>
<evidence type="ECO:0000313" key="3">
    <source>
        <dbReference type="EMBL" id="KAF7263356.1"/>
    </source>
</evidence>
<dbReference type="EMBL" id="JAACXV010022033">
    <property type="protein sequence ID" value="KAF7263356.1"/>
    <property type="molecule type" value="Genomic_DNA"/>
</dbReference>
<dbReference type="AlphaFoldDB" id="A0A834M0Q9"/>
<gene>
    <name evidence="3" type="ORF">GWI33_002736</name>
    <name evidence="2" type="ORF">GWI33_003080</name>
</gene>
<proteinExistence type="predicted"/>
<evidence type="ECO:0000256" key="1">
    <source>
        <dbReference type="SAM" id="MobiDB-lite"/>
    </source>
</evidence>
<feature type="region of interest" description="Disordered" evidence="1">
    <location>
        <begin position="235"/>
        <end position="278"/>
    </location>
</feature>
<protein>
    <submittedName>
        <fullName evidence="3">Uncharacterized protein</fullName>
    </submittedName>
</protein>
<name>A0A834M0Q9_RHYFE</name>
<sequence>MSLYTTSFNFFVTIRPPNGVGSELKEPLQKFLLKNYTHYIVCEEGIFNERHIHLVCRSNVARRLDRVNRSWKSFLESFYPAVELKVLTALTKGCIWYTLKEHNIWFERGLGVLQQFIESEKERSRQVAEQEKAFRDQKIRFAYYSRRTWASFFRQYKEVTGLVVSFDVFERQLFCMNGKTGTAYSRRFFYNQYVSPAEPKHDFRFHDLLSDVLENPSTETWDAFRAELDARKERLESVPRAGPSKDVAVEEDDSSRSSNPVLPKRRRRCTSSDESESD</sequence>
<keyword evidence="4" id="KW-1185">Reference proteome</keyword>
<accession>A0A834M0Q9</accession>
<dbReference type="Proteomes" id="UP000625711">
    <property type="component" value="Unassembled WGS sequence"/>
</dbReference>
<evidence type="ECO:0000313" key="4">
    <source>
        <dbReference type="Proteomes" id="UP000625711"/>
    </source>
</evidence>
<dbReference type="EMBL" id="JAACXV010022368">
    <property type="protein sequence ID" value="KAF7263301.1"/>
    <property type="molecule type" value="Genomic_DNA"/>
</dbReference>